<reference evidence="2 3" key="1">
    <citation type="submission" date="2018-02" db="EMBL/GenBank/DDBJ databases">
        <title>Genomic analysis of the strain RR4-38 isolated from a seawater recirculating aquaculture system.</title>
        <authorList>
            <person name="Kim Y.-S."/>
            <person name="Jang Y.H."/>
            <person name="Kim K.-H."/>
        </authorList>
    </citation>
    <scope>NUCLEOTIDE SEQUENCE [LARGE SCALE GENOMIC DNA]</scope>
    <source>
        <strain evidence="2 3">RR4-38</strain>
    </source>
</reference>
<evidence type="ECO:0000256" key="1">
    <source>
        <dbReference type="SAM" id="Phobius"/>
    </source>
</evidence>
<dbReference type="AlphaFoldDB" id="A0A2S0HYZ2"/>
<keyword evidence="1" id="KW-0472">Membrane</keyword>
<name>A0A2S0HYZ2_9FLAO</name>
<keyword evidence="1" id="KW-0812">Transmembrane</keyword>
<sequence>MEKQRLNTTLVYILSIVGFLCCCIPVIGVIPSAIAFFVANGKVKEWKANPENYENGEAMNTARIIALVVLIINLIYLAYNIFLIVTAGGWDAYMEQQRAVMEQYGIDS</sequence>
<dbReference type="NCBIfam" id="NF040945">
    <property type="entry name" value="CCC_membrane"/>
    <property type="match status" value="1"/>
</dbReference>
<keyword evidence="3" id="KW-1185">Reference proteome</keyword>
<feature type="transmembrane region" description="Helical" evidence="1">
    <location>
        <begin position="64"/>
        <end position="88"/>
    </location>
</feature>
<keyword evidence="1" id="KW-1133">Transmembrane helix</keyword>
<organism evidence="2 3">
    <name type="scientific">Pukyongia salina</name>
    <dbReference type="NCBI Taxonomy" id="2094025"/>
    <lineage>
        <taxon>Bacteria</taxon>
        <taxon>Pseudomonadati</taxon>
        <taxon>Bacteroidota</taxon>
        <taxon>Flavobacteriia</taxon>
        <taxon>Flavobacteriales</taxon>
        <taxon>Flavobacteriaceae</taxon>
        <taxon>Pukyongia</taxon>
    </lineage>
</organism>
<evidence type="ECO:0008006" key="4">
    <source>
        <dbReference type="Google" id="ProtNLM"/>
    </source>
</evidence>
<accession>A0A2S0HYZ2</accession>
<gene>
    <name evidence="2" type="ORF">C5O00_11955</name>
</gene>
<dbReference type="OrthoDB" id="1099888at2"/>
<protein>
    <recommendedName>
        <fullName evidence="4">Interferon-induced transmembrane protein</fullName>
    </recommendedName>
</protein>
<feature type="transmembrane region" description="Helical" evidence="1">
    <location>
        <begin position="12"/>
        <end position="39"/>
    </location>
</feature>
<dbReference type="Proteomes" id="UP000238442">
    <property type="component" value="Chromosome"/>
</dbReference>
<evidence type="ECO:0000313" key="3">
    <source>
        <dbReference type="Proteomes" id="UP000238442"/>
    </source>
</evidence>
<dbReference type="EMBL" id="CP027062">
    <property type="protein sequence ID" value="AVI51838.1"/>
    <property type="molecule type" value="Genomic_DNA"/>
</dbReference>
<dbReference type="KEGG" id="aue:C5O00_11955"/>
<dbReference type="RefSeq" id="WP_105217078.1">
    <property type="nucleotide sequence ID" value="NZ_CP027062.1"/>
</dbReference>
<proteinExistence type="predicted"/>
<evidence type="ECO:0000313" key="2">
    <source>
        <dbReference type="EMBL" id="AVI51838.1"/>
    </source>
</evidence>